<comment type="caution">
    <text evidence="1">The sequence shown here is derived from an EMBL/GenBank/DDBJ whole genome shotgun (WGS) entry which is preliminary data.</text>
</comment>
<dbReference type="Proteomes" id="UP000247702">
    <property type="component" value="Unassembled WGS sequence"/>
</dbReference>
<name>A0A2Z6RVI0_9GLOM</name>
<keyword evidence="2" id="KW-1185">Reference proteome</keyword>
<protein>
    <submittedName>
        <fullName evidence="1">Uncharacterized protein</fullName>
    </submittedName>
</protein>
<sequence length="191" mass="22202">MKFNSSFKPQYSKINDSPIWSSVKDVTLTRLDNTSTIIDKDKNIMSKATEEKSNTPTLIKKTSGKNVNLLDYINNICSRMQPWTDTLATTITPYILYRNSDLKGSLDDVNKRKKFFEETIKEFNLAAARLLDDSNEHGFTYVEAYFKTKEEMEKALKIVQKATWLKWEDKLVTYSKISRIFNSFDHVSSRI</sequence>
<accession>A0A2Z6RVI0</accession>
<dbReference type="AlphaFoldDB" id="A0A2Z6RVI0"/>
<evidence type="ECO:0000313" key="2">
    <source>
        <dbReference type="Proteomes" id="UP000247702"/>
    </source>
</evidence>
<proteinExistence type="predicted"/>
<dbReference type="EMBL" id="BEXD01003822">
    <property type="protein sequence ID" value="GBC02305.1"/>
    <property type="molecule type" value="Genomic_DNA"/>
</dbReference>
<gene>
    <name evidence="1" type="ORF">RclHR1_04560004</name>
</gene>
<reference evidence="1 2" key="1">
    <citation type="submission" date="2017-11" db="EMBL/GenBank/DDBJ databases">
        <title>The genome of Rhizophagus clarus HR1 reveals common genetic basis of auxotrophy among arbuscular mycorrhizal fungi.</title>
        <authorList>
            <person name="Kobayashi Y."/>
        </authorList>
    </citation>
    <scope>NUCLEOTIDE SEQUENCE [LARGE SCALE GENOMIC DNA]</scope>
    <source>
        <strain evidence="1 2">HR1</strain>
    </source>
</reference>
<evidence type="ECO:0000313" key="1">
    <source>
        <dbReference type="EMBL" id="GBC02305.1"/>
    </source>
</evidence>
<organism evidence="1 2">
    <name type="scientific">Rhizophagus clarus</name>
    <dbReference type="NCBI Taxonomy" id="94130"/>
    <lineage>
        <taxon>Eukaryota</taxon>
        <taxon>Fungi</taxon>
        <taxon>Fungi incertae sedis</taxon>
        <taxon>Mucoromycota</taxon>
        <taxon>Glomeromycotina</taxon>
        <taxon>Glomeromycetes</taxon>
        <taxon>Glomerales</taxon>
        <taxon>Glomeraceae</taxon>
        <taxon>Rhizophagus</taxon>
    </lineage>
</organism>